<comment type="caution">
    <text evidence="2">The sequence shown here is derived from an EMBL/GenBank/DDBJ whole genome shotgun (WGS) entry which is preliminary data.</text>
</comment>
<dbReference type="OrthoDB" id="10462349at2759"/>
<keyword evidence="3" id="KW-1185">Reference proteome</keyword>
<dbReference type="Proteomes" id="UP001140453">
    <property type="component" value="Unassembled WGS sequence"/>
</dbReference>
<reference evidence="2" key="1">
    <citation type="submission" date="2022-10" db="EMBL/GenBank/DDBJ databases">
        <title>Tapping the CABI collections for fungal endophytes: first genome assemblies for Collariella, Neodidymelliopsis, Ascochyta clinopodiicola, Didymella pomorum, Didymosphaeria variabile, Neocosmospora piperis and Neocucurbitaria cava.</title>
        <authorList>
            <person name="Hill R."/>
        </authorList>
    </citation>
    <scope>NUCLEOTIDE SEQUENCE</scope>
    <source>
        <strain evidence="2">IMI 355082</strain>
    </source>
</reference>
<accession>A0A9W8YRH8</accession>
<organism evidence="2 3">
    <name type="scientific">Gnomoniopsis smithogilvyi</name>
    <dbReference type="NCBI Taxonomy" id="1191159"/>
    <lineage>
        <taxon>Eukaryota</taxon>
        <taxon>Fungi</taxon>
        <taxon>Dikarya</taxon>
        <taxon>Ascomycota</taxon>
        <taxon>Pezizomycotina</taxon>
        <taxon>Sordariomycetes</taxon>
        <taxon>Sordariomycetidae</taxon>
        <taxon>Diaporthales</taxon>
        <taxon>Gnomoniaceae</taxon>
        <taxon>Gnomoniopsis</taxon>
    </lineage>
</organism>
<evidence type="ECO:0000313" key="3">
    <source>
        <dbReference type="Proteomes" id="UP001140453"/>
    </source>
</evidence>
<proteinExistence type="predicted"/>
<dbReference type="AlphaFoldDB" id="A0A9W8YRH8"/>
<feature type="compositionally biased region" description="Basic and acidic residues" evidence="1">
    <location>
        <begin position="124"/>
        <end position="154"/>
    </location>
</feature>
<dbReference type="EMBL" id="JAPEVB010000003">
    <property type="protein sequence ID" value="KAJ4391076.1"/>
    <property type="molecule type" value="Genomic_DNA"/>
</dbReference>
<evidence type="ECO:0000313" key="2">
    <source>
        <dbReference type="EMBL" id="KAJ4391076.1"/>
    </source>
</evidence>
<sequence length="154" mass="17564">MSSLSSYMAPCRQLILRASRPRSLGSTHTSTWASSPYQRTTFRTILQLSRREKDLQAIQSTSGLLSEKEKQVLATKEAKRAKFAERMQKEHGDNWEAVVEEMDRAQVAARQKGELPAVKKKNRWSQEKKDEHAAKKAERQAAKAAQREKKEHGS</sequence>
<evidence type="ECO:0000256" key="1">
    <source>
        <dbReference type="SAM" id="MobiDB-lite"/>
    </source>
</evidence>
<name>A0A9W8YRH8_9PEZI</name>
<protein>
    <submittedName>
        <fullName evidence="2">Uncharacterized protein</fullName>
    </submittedName>
</protein>
<gene>
    <name evidence="2" type="ORF">N0V93_004690</name>
</gene>
<feature type="region of interest" description="Disordered" evidence="1">
    <location>
        <begin position="108"/>
        <end position="154"/>
    </location>
</feature>